<sequence length="55" mass="5744">MADLDAGIYKKLWLDEGAVVGAVMIGDTSGGLALFEHLMAQSKPAQGGFELLLGH</sequence>
<name>A0A5Q2QG48_9GAMM</name>
<evidence type="ECO:0000313" key="3">
    <source>
        <dbReference type="EMBL" id="QGG80800.1"/>
    </source>
</evidence>
<comment type="cofactor">
    <cofactor evidence="1">
        <name>FAD</name>
        <dbReference type="ChEBI" id="CHEBI:57692"/>
    </cofactor>
</comment>
<feature type="domain" description="NADH-rubredoxin oxidoreductase C-terminal" evidence="2">
    <location>
        <begin position="3"/>
        <end position="31"/>
    </location>
</feature>
<evidence type="ECO:0000313" key="4">
    <source>
        <dbReference type="Proteomes" id="UP000388235"/>
    </source>
</evidence>
<dbReference type="EMBL" id="CP045871">
    <property type="protein sequence ID" value="QGG80800.1"/>
    <property type="molecule type" value="Genomic_DNA"/>
</dbReference>
<dbReference type="Proteomes" id="UP000388235">
    <property type="component" value="Chromosome"/>
</dbReference>
<dbReference type="InterPro" id="IPR016156">
    <property type="entry name" value="FAD/NAD-linked_Rdtase_dimer_sf"/>
</dbReference>
<dbReference type="AlphaFoldDB" id="A0A5Q2QG48"/>
<dbReference type="InterPro" id="IPR041575">
    <property type="entry name" value="Rubredoxin_C"/>
</dbReference>
<dbReference type="Pfam" id="PF18267">
    <property type="entry name" value="Rubredoxin_C"/>
    <property type="match status" value="1"/>
</dbReference>
<evidence type="ECO:0000259" key="2">
    <source>
        <dbReference type="Pfam" id="PF18267"/>
    </source>
</evidence>
<dbReference type="OrthoDB" id="9768666at2"/>
<organism evidence="3 4">
    <name type="scientific">Litorivicinus lipolyticus</name>
    <dbReference type="NCBI Taxonomy" id="418701"/>
    <lineage>
        <taxon>Bacteria</taxon>
        <taxon>Pseudomonadati</taxon>
        <taxon>Pseudomonadota</taxon>
        <taxon>Gammaproteobacteria</taxon>
        <taxon>Oceanospirillales</taxon>
        <taxon>Litorivicinaceae</taxon>
        <taxon>Litorivicinus</taxon>
    </lineage>
</organism>
<proteinExistence type="predicted"/>
<dbReference type="Gene3D" id="3.30.390.30">
    <property type="match status" value="1"/>
</dbReference>
<protein>
    <recommendedName>
        <fullName evidence="2">NADH-rubredoxin oxidoreductase C-terminal domain-containing protein</fullName>
    </recommendedName>
</protein>
<dbReference type="KEGG" id="llp:GH975_09555"/>
<reference evidence="3 4" key="1">
    <citation type="submission" date="2019-11" db="EMBL/GenBank/DDBJ databases">
        <authorList>
            <person name="Khan S.A."/>
            <person name="Jeon C.O."/>
            <person name="Chun B.H."/>
        </authorList>
    </citation>
    <scope>NUCLEOTIDE SEQUENCE [LARGE SCALE GENOMIC DNA]</scope>
    <source>
        <strain evidence="3 4">IMCC 1097</strain>
    </source>
</reference>
<gene>
    <name evidence="3" type="ORF">GH975_09555</name>
</gene>
<evidence type="ECO:0000256" key="1">
    <source>
        <dbReference type="ARBA" id="ARBA00001974"/>
    </source>
</evidence>
<accession>A0A5Q2QG48</accession>
<keyword evidence="4" id="KW-1185">Reference proteome</keyword>